<dbReference type="InterPro" id="IPR010538">
    <property type="entry name" value="DHOR"/>
</dbReference>
<dbReference type="SUPFAM" id="SSF46626">
    <property type="entry name" value="Cytochrome c"/>
    <property type="match status" value="1"/>
</dbReference>
<name>A0A512RS82_9BACT</name>
<feature type="domain" description="Cytochrome c" evidence="5">
    <location>
        <begin position="268"/>
        <end position="400"/>
    </location>
</feature>
<dbReference type="PROSITE" id="PS51007">
    <property type="entry name" value="CYTC"/>
    <property type="match status" value="2"/>
</dbReference>
<reference evidence="6 7" key="1">
    <citation type="submission" date="2019-07" db="EMBL/GenBank/DDBJ databases">
        <title>Whole genome shotgun sequence of Chitinophaga cymbidii NBRC 109752.</title>
        <authorList>
            <person name="Hosoyama A."/>
            <person name="Uohara A."/>
            <person name="Ohji S."/>
            <person name="Ichikawa N."/>
        </authorList>
    </citation>
    <scope>NUCLEOTIDE SEQUENCE [LARGE SCALE GENOMIC DNA]</scope>
    <source>
        <strain evidence="6 7">NBRC 109752</strain>
    </source>
</reference>
<dbReference type="Pfam" id="PF06537">
    <property type="entry name" value="DHOR"/>
    <property type="match status" value="1"/>
</dbReference>
<proteinExistence type="predicted"/>
<dbReference type="GO" id="GO:0020037">
    <property type="term" value="F:heme binding"/>
    <property type="evidence" value="ECO:0007669"/>
    <property type="project" value="InterPro"/>
</dbReference>
<feature type="domain" description="Cytochrome c" evidence="5">
    <location>
        <begin position="53"/>
        <end position="258"/>
    </location>
</feature>
<keyword evidence="3 4" id="KW-0408">Iron</keyword>
<sequence length="400" mass="43325">MQTKIKVYAVILAFIGWGTACEKALPRPPADDDVLDGPIEGLTHEQNKIFLRGDVAFNDEIFTASTGLGPLFVANSCGSCHAGDGKGHPFTTLTRFGQSDTIAGNLFLKLGGPQLQNRAIPGFQPEQIPAGATFSKFTPPANTGLGLLDAVPDAVLLSLSDEKDADGDGISGRPNWIHIPDYTALRPGYAERNNKYIGRFGKKAAVYDLMQQTANAYNQDMGISSTYEHYDTYTGQEIDPEVSNQTVLDVVFYLKTLKAPVQRNQQDAIVQKGKQVFTAIDCARCHTPTLSTGASDITSLANITFSPYTDLLLHDMGPELNDGYTEGTATTAEWRTPALWGLGLSKKSQGGQYFLLHDGRAHSIEAAILLHGGEAQISRNKYKLLPAGEKEALIKFLESL</sequence>
<dbReference type="RefSeq" id="WP_146867173.1">
    <property type="nucleotide sequence ID" value="NZ_BKAU01000007.1"/>
</dbReference>
<dbReference type="PANTHER" id="PTHR30600">
    <property type="entry name" value="CYTOCHROME C PEROXIDASE-RELATED"/>
    <property type="match status" value="1"/>
</dbReference>
<dbReference type="GO" id="GO:0004130">
    <property type="term" value="F:cytochrome-c peroxidase activity"/>
    <property type="evidence" value="ECO:0007669"/>
    <property type="project" value="TreeGrafter"/>
</dbReference>
<dbReference type="EMBL" id="BKAU01000007">
    <property type="protein sequence ID" value="GEP98555.1"/>
    <property type="molecule type" value="Genomic_DNA"/>
</dbReference>
<evidence type="ECO:0000256" key="2">
    <source>
        <dbReference type="ARBA" id="ARBA00022723"/>
    </source>
</evidence>
<evidence type="ECO:0000256" key="3">
    <source>
        <dbReference type="ARBA" id="ARBA00023004"/>
    </source>
</evidence>
<gene>
    <name evidence="6" type="ORF">CCY01nite_48150</name>
</gene>
<accession>A0A512RS82</accession>
<keyword evidence="2 4" id="KW-0479">Metal-binding</keyword>
<organism evidence="6 7">
    <name type="scientific">Chitinophaga cymbidii</name>
    <dbReference type="NCBI Taxonomy" id="1096750"/>
    <lineage>
        <taxon>Bacteria</taxon>
        <taxon>Pseudomonadati</taxon>
        <taxon>Bacteroidota</taxon>
        <taxon>Chitinophagia</taxon>
        <taxon>Chitinophagales</taxon>
        <taxon>Chitinophagaceae</taxon>
        <taxon>Chitinophaga</taxon>
    </lineage>
</organism>
<comment type="caution">
    <text evidence="6">The sequence shown here is derived from an EMBL/GenBank/DDBJ whole genome shotgun (WGS) entry which is preliminary data.</text>
</comment>
<evidence type="ECO:0000256" key="1">
    <source>
        <dbReference type="ARBA" id="ARBA00022617"/>
    </source>
</evidence>
<dbReference type="GO" id="GO:0009055">
    <property type="term" value="F:electron transfer activity"/>
    <property type="evidence" value="ECO:0007669"/>
    <property type="project" value="InterPro"/>
</dbReference>
<keyword evidence="7" id="KW-1185">Reference proteome</keyword>
<dbReference type="AlphaFoldDB" id="A0A512RS82"/>
<evidence type="ECO:0000256" key="4">
    <source>
        <dbReference type="PROSITE-ProRule" id="PRU00433"/>
    </source>
</evidence>
<dbReference type="OrthoDB" id="9805202at2"/>
<keyword evidence="1 4" id="KW-0349">Heme</keyword>
<dbReference type="Gene3D" id="1.10.760.10">
    <property type="entry name" value="Cytochrome c-like domain"/>
    <property type="match status" value="1"/>
</dbReference>
<evidence type="ECO:0000259" key="5">
    <source>
        <dbReference type="PROSITE" id="PS51007"/>
    </source>
</evidence>
<protein>
    <recommendedName>
        <fullName evidence="5">Cytochrome c domain-containing protein</fullName>
    </recommendedName>
</protein>
<dbReference type="PROSITE" id="PS51257">
    <property type="entry name" value="PROKAR_LIPOPROTEIN"/>
    <property type="match status" value="1"/>
</dbReference>
<evidence type="ECO:0000313" key="7">
    <source>
        <dbReference type="Proteomes" id="UP000321436"/>
    </source>
</evidence>
<dbReference type="InterPro" id="IPR051395">
    <property type="entry name" value="Cytochrome_c_Peroxidase/MauG"/>
</dbReference>
<dbReference type="GO" id="GO:0046872">
    <property type="term" value="F:metal ion binding"/>
    <property type="evidence" value="ECO:0007669"/>
    <property type="project" value="UniProtKB-KW"/>
</dbReference>
<dbReference type="InterPro" id="IPR036909">
    <property type="entry name" value="Cyt_c-like_dom_sf"/>
</dbReference>
<dbReference type="PANTHER" id="PTHR30600:SF4">
    <property type="entry name" value="CYTOCHROME C DOMAIN-CONTAINING PROTEIN"/>
    <property type="match status" value="1"/>
</dbReference>
<dbReference type="InterPro" id="IPR009056">
    <property type="entry name" value="Cyt_c-like_dom"/>
</dbReference>
<evidence type="ECO:0000313" key="6">
    <source>
        <dbReference type="EMBL" id="GEP98555.1"/>
    </source>
</evidence>
<dbReference type="Proteomes" id="UP000321436">
    <property type="component" value="Unassembled WGS sequence"/>
</dbReference>